<keyword evidence="2" id="KW-1185">Reference proteome</keyword>
<dbReference type="PaxDb" id="469381-Dpep_0151"/>
<protein>
    <recommendedName>
        <fullName evidence="3">General secretion pathway protein I</fullName>
    </recommendedName>
</protein>
<organism evidence="1 2">
    <name type="scientific">Dethiosulfovibrio peptidovorans DSM 11002</name>
    <dbReference type="NCBI Taxonomy" id="469381"/>
    <lineage>
        <taxon>Bacteria</taxon>
        <taxon>Thermotogati</taxon>
        <taxon>Synergistota</taxon>
        <taxon>Synergistia</taxon>
        <taxon>Synergistales</taxon>
        <taxon>Dethiosulfovibrionaceae</taxon>
        <taxon>Dethiosulfovibrio</taxon>
    </lineage>
</organism>
<dbReference type="STRING" id="469381.Dpep_0151"/>
<evidence type="ECO:0000313" key="2">
    <source>
        <dbReference type="Proteomes" id="UP000006427"/>
    </source>
</evidence>
<name>D2Z2W5_9BACT</name>
<dbReference type="Proteomes" id="UP000006427">
    <property type="component" value="Unassembled WGS sequence"/>
</dbReference>
<evidence type="ECO:0000313" key="1">
    <source>
        <dbReference type="EMBL" id="EFC90183.1"/>
    </source>
</evidence>
<reference evidence="1 2" key="1">
    <citation type="journal article" date="2010" name="Stand. Genomic Sci.">
        <title>Permanent draft genome sequence of Dethiosulfovibrio peptidovorans type strain (SEBR 4207).</title>
        <authorList>
            <person name="Labutti K."/>
            <person name="Mayilraj S."/>
            <person name="Clum A."/>
            <person name="Lucas S."/>
            <person name="Glavina Del Rio T."/>
            <person name="Nolan M."/>
            <person name="Tice H."/>
            <person name="Cheng J.F."/>
            <person name="Pitluck S."/>
            <person name="Liolios K."/>
            <person name="Ivanova N."/>
            <person name="Mavromatis K."/>
            <person name="Mikhailova N."/>
            <person name="Pati A."/>
            <person name="Goodwin L."/>
            <person name="Chen A."/>
            <person name="Palaniappan K."/>
            <person name="Land M."/>
            <person name="Hauser L."/>
            <person name="Chang Y.J."/>
            <person name="Jeffries C.D."/>
            <person name="Rohde M."/>
            <person name="Spring S."/>
            <person name="Goker M."/>
            <person name="Woyke T."/>
            <person name="Bristow J."/>
            <person name="Eisen J.A."/>
            <person name="Markowitz V."/>
            <person name="Hugenholtz P."/>
            <person name="Kyrpides N.C."/>
            <person name="Klenk H.P."/>
            <person name="Lapidus A."/>
        </authorList>
    </citation>
    <scope>NUCLEOTIDE SEQUENCE [LARGE SCALE GENOMIC DNA]</scope>
    <source>
        <strain evidence="1 2">DSM 11002</strain>
    </source>
</reference>
<accession>D2Z2W5</accession>
<dbReference type="AlphaFoldDB" id="D2Z2W5"/>
<sequence length="100" mass="11030">MLEVIVAVAVLGLVAAGSLKLSITATKALDSVRGESRFLDRIQALEADLLSGKLSDNGEEDGMEWDTSGYSYPLMDGLWRINYRKLDVELDGRTMSFYIP</sequence>
<evidence type="ECO:0008006" key="3">
    <source>
        <dbReference type="Google" id="ProtNLM"/>
    </source>
</evidence>
<comment type="caution">
    <text evidence="1">The sequence shown here is derived from an EMBL/GenBank/DDBJ whole genome shotgun (WGS) entry which is preliminary data.</text>
</comment>
<dbReference type="EMBL" id="ABTR02000001">
    <property type="protein sequence ID" value="EFC90183.1"/>
    <property type="molecule type" value="Genomic_DNA"/>
</dbReference>
<gene>
    <name evidence="1" type="ORF">Dpep_0151</name>
</gene>
<proteinExistence type="predicted"/>